<dbReference type="InterPro" id="IPR050815">
    <property type="entry name" value="TF_fung"/>
</dbReference>
<sequence>MRTGQSAFVFILLGFMYRSMRLLGLDVDVSTRLSHPPSATNFFQSESRSRLVWYCYAVDTLAASGVAANSSWPHKPPEIPLPCNDRDFLARCPSRSEVCLKDLDQPKGLSQAVAQLDLPPTHQKTLIQLLQLVVPFIIFLNSTVLLSKLDDFSRCIPERFRVNELNMYVHKDQGIFAAVSFLHFMLHSTSCNLARISLSGFTFPLEDAFHDTPSYFRLQCLPLSHANATSVSNLIRQGFSHDLDAFDNPFCLTCSLESVKVQVIYPATVDNRVVSLENTRRNARTNLELMQLLGGAERGQSPYMTL</sequence>
<comment type="subcellular location">
    <subcellularLocation>
        <location evidence="1">Nucleus</location>
    </subcellularLocation>
</comment>
<protein>
    <recommendedName>
        <fullName evidence="9">Transcription factor domain-containing protein</fullName>
    </recommendedName>
</protein>
<dbReference type="PANTHER" id="PTHR47338">
    <property type="entry name" value="ZN(II)2CYS6 TRANSCRIPTION FACTOR (EUROFUNG)-RELATED"/>
    <property type="match status" value="1"/>
</dbReference>
<evidence type="ECO:0000256" key="2">
    <source>
        <dbReference type="ARBA" id="ARBA00022723"/>
    </source>
</evidence>
<dbReference type="CDD" id="cd12148">
    <property type="entry name" value="fungal_TF_MHR"/>
    <property type="match status" value="1"/>
</dbReference>
<feature type="chain" id="PRO_5034183295" description="Transcription factor domain-containing protein" evidence="6">
    <location>
        <begin position="25"/>
        <end position="306"/>
    </location>
</feature>
<organism evidence="7 8">
    <name type="scientific">Colletotrichum gloeosporioides</name>
    <name type="common">Anthracnose fungus</name>
    <name type="synonym">Glomerella cingulata</name>
    <dbReference type="NCBI Taxonomy" id="474922"/>
    <lineage>
        <taxon>Eukaryota</taxon>
        <taxon>Fungi</taxon>
        <taxon>Dikarya</taxon>
        <taxon>Ascomycota</taxon>
        <taxon>Pezizomycotina</taxon>
        <taxon>Sordariomycetes</taxon>
        <taxon>Hypocreomycetidae</taxon>
        <taxon>Glomerellales</taxon>
        <taxon>Glomerellaceae</taxon>
        <taxon>Colletotrichum</taxon>
        <taxon>Colletotrichum gloeosporioides species complex</taxon>
    </lineage>
</organism>
<keyword evidence="2" id="KW-0479">Metal-binding</keyword>
<reference evidence="7" key="2">
    <citation type="submission" date="2020-03" db="EMBL/GenBank/DDBJ databases">
        <authorList>
            <person name="Fu F.-F."/>
            <person name="Chen J."/>
        </authorList>
    </citation>
    <scope>NUCLEOTIDE SEQUENCE</scope>
    <source>
        <strain evidence="7">Lc1</strain>
    </source>
</reference>
<dbReference type="GO" id="GO:0006351">
    <property type="term" value="P:DNA-templated transcription"/>
    <property type="evidence" value="ECO:0007669"/>
    <property type="project" value="InterPro"/>
</dbReference>
<dbReference type="Proteomes" id="UP000613401">
    <property type="component" value="Unassembled WGS sequence"/>
</dbReference>
<reference evidence="7" key="1">
    <citation type="journal article" date="2020" name="Phytopathology">
        <title>Genome sequence and comparative analysis of Colletotrichum gloeosporioides isolated from Liriodendron leaves.</title>
        <authorList>
            <person name="Fu F.F."/>
            <person name="Hao Z."/>
            <person name="Wang P."/>
            <person name="Lu Y."/>
            <person name="Xue L.J."/>
            <person name="Wei G."/>
            <person name="Tian Y."/>
            <person name="Baishi H."/>
            <person name="Xu H."/>
            <person name="Shi J."/>
            <person name="Cheng T."/>
            <person name="Wang G."/>
            <person name="Yi Y."/>
            <person name="Chen J."/>
        </authorList>
    </citation>
    <scope>NUCLEOTIDE SEQUENCE</scope>
    <source>
        <strain evidence="7">Lc1</strain>
    </source>
</reference>
<name>A0A8H4FMV7_COLGL</name>
<evidence type="ECO:0000256" key="5">
    <source>
        <dbReference type="ARBA" id="ARBA00023242"/>
    </source>
</evidence>
<evidence type="ECO:0000313" key="8">
    <source>
        <dbReference type="Proteomes" id="UP000613401"/>
    </source>
</evidence>
<dbReference type="EMBL" id="WVTB01000025">
    <property type="protein sequence ID" value="KAF3807977.1"/>
    <property type="molecule type" value="Genomic_DNA"/>
</dbReference>
<dbReference type="RefSeq" id="XP_045267136.1">
    <property type="nucleotide sequence ID" value="XM_045415154.1"/>
</dbReference>
<evidence type="ECO:0000256" key="6">
    <source>
        <dbReference type="SAM" id="SignalP"/>
    </source>
</evidence>
<dbReference type="PANTHER" id="PTHR47338:SF7">
    <property type="entry name" value="ZN(II)2CYS6 TRANSCRIPTION FACTOR (EUROFUNG)"/>
    <property type="match status" value="1"/>
</dbReference>
<dbReference type="GO" id="GO:0000981">
    <property type="term" value="F:DNA-binding transcription factor activity, RNA polymerase II-specific"/>
    <property type="evidence" value="ECO:0007669"/>
    <property type="project" value="InterPro"/>
</dbReference>
<keyword evidence="5" id="KW-0539">Nucleus</keyword>
<dbReference type="AlphaFoldDB" id="A0A8H4FMV7"/>
<evidence type="ECO:0000313" key="7">
    <source>
        <dbReference type="EMBL" id="KAF3807977.1"/>
    </source>
</evidence>
<evidence type="ECO:0000256" key="4">
    <source>
        <dbReference type="ARBA" id="ARBA00023163"/>
    </source>
</evidence>
<dbReference type="GO" id="GO:0008270">
    <property type="term" value="F:zinc ion binding"/>
    <property type="evidence" value="ECO:0007669"/>
    <property type="project" value="InterPro"/>
</dbReference>
<gene>
    <name evidence="7" type="ORF">GCG54_00015359</name>
</gene>
<proteinExistence type="predicted"/>
<keyword evidence="4" id="KW-0804">Transcription</keyword>
<evidence type="ECO:0000256" key="1">
    <source>
        <dbReference type="ARBA" id="ARBA00004123"/>
    </source>
</evidence>
<feature type="signal peptide" evidence="6">
    <location>
        <begin position="1"/>
        <end position="24"/>
    </location>
</feature>
<dbReference type="GeneID" id="69022463"/>
<comment type="caution">
    <text evidence="7">The sequence shown here is derived from an EMBL/GenBank/DDBJ whole genome shotgun (WGS) entry which is preliminary data.</text>
</comment>
<keyword evidence="8" id="KW-1185">Reference proteome</keyword>
<dbReference type="GO" id="GO:0005634">
    <property type="term" value="C:nucleus"/>
    <property type="evidence" value="ECO:0007669"/>
    <property type="project" value="UniProtKB-SubCell"/>
</dbReference>
<keyword evidence="3" id="KW-0805">Transcription regulation</keyword>
<keyword evidence="6" id="KW-0732">Signal</keyword>
<accession>A0A8H4FMV7</accession>
<dbReference type="GO" id="GO:0003677">
    <property type="term" value="F:DNA binding"/>
    <property type="evidence" value="ECO:0007669"/>
    <property type="project" value="InterPro"/>
</dbReference>
<evidence type="ECO:0000256" key="3">
    <source>
        <dbReference type="ARBA" id="ARBA00023015"/>
    </source>
</evidence>
<evidence type="ECO:0008006" key="9">
    <source>
        <dbReference type="Google" id="ProtNLM"/>
    </source>
</evidence>